<dbReference type="InterPro" id="IPR050279">
    <property type="entry name" value="Plant_def-hormone_signal"/>
</dbReference>
<protein>
    <recommendedName>
        <fullName evidence="4">Bet v I/Major latex protein domain-containing protein</fullName>
    </recommendedName>
</protein>
<dbReference type="Gene3D" id="3.30.530.20">
    <property type="match status" value="1"/>
</dbReference>
<keyword evidence="6" id="KW-1185">Reference proteome</keyword>
<dbReference type="Pfam" id="PF00407">
    <property type="entry name" value="Bet_v_1"/>
    <property type="match status" value="1"/>
</dbReference>
<evidence type="ECO:0000259" key="4">
    <source>
        <dbReference type="Pfam" id="PF00407"/>
    </source>
</evidence>
<keyword evidence="3" id="KW-0568">Pathogenesis-related protein</keyword>
<dbReference type="GO" id="GO:0006952">
    <property type="term" value="P:defense response"/>
    <property type="evidence" value="ECO:0007669"/>
    <property type="project" value="UniProtKB-KW"/>
</dbReference>
<dbReference type="PRINTS" id="PR00634">
    <property type="entry name" value="BETALLERGEN"/>
</dbReference>
<comment type="similarity">
    <text evidence="1">Belongs to the BetVI family.</text>
</comment>
<dbReference type="InterPro" id="IPR024949">
    <property type="entry name" value="Bet_v_I_allergen"/>
</dbReference>
<evidence type="ECO:0000256" key="1">
    <source>
        <dbReference type="ARBA" id="ARBA00009744"/>
    </source>
</evidence>
<sequence>MGVSTYEFELTSGIAPARFFKALVLDSDNVFPKVHPQSYKKIDIVSGDGGPGTVKKAHLGHGGIQVNRIDVLDTHNSEFSYSVIEGEVLGRVLDKITYRVKIVEGAHGGSVLKATATYFTKGDLEINKDQALQGKEKYSGLFKAVEAHLLENPHLYN</sequence>
<dbReference type="FunFam" id="3.30.530.20:FF:000007">
    <property type="entry name" value="Major pollen allergen Bet v 1-A"/>
    <property type="match status" value="1"/>
</dbReference>
<feature type="domain" description="Bet v I/Major latex protein" evidence="4">
    <location>
        <begin position="1"/>
        <end position="152"/>
    </location>
</feature>
<evidence type="ECO:0000313" key="5">
    <source>
        <dbReference type="EMBL" id="KAF3438390.1"/>
    </source>
</evidence>
<organism evidence="5 6">
    <name type="scientific">Rhamnella rubrinervis</name>
    <dbReference type="NCBI Taxonomy" id="2594499"/>
    <lineage>
        <taxon>Eukaryota</taxon>
        <taxon>Viridiplantae</taxon>
        <taxon>Streptophyta</taxon>
        <taxon>Embryophyta</taxon>
        <taxon>Tracheophyta</taxon>
        <taxon>Spermatophyta</taxon>
        <taxon>Magnoliopsida</taxon>
        <taxon>eudicotyledons</taxon>
        <taxon>Gunneridae</taxon>
        <taxon>Pentapetalae</taxon>
        <taxon>rosids</taxon>
        <taxon>fabids</taxon>
        <taxon>Rosales</taxon>
        <taxon>Rhamnaceae</taxon>
        <taxon>rhamnoid group</taxon>
        <taxon>Rhamneae</taxon>
        <taxon>Rhamnella</taxon>
    </lineage>
</organism>
<dbReference type="InterPro" id="IPR023393">
    <property type="entry name" value="START-like_dom_sf"/>
</dbReference>
<comment type="caution">
    <text evidence="5">The sequence shown here is derived from an EMBL/GenBank/DDBJ whole genome shotgun (WGS) entry which is preliminary data.</text>
</comment>
<accession>A0A8K0E2U0</accession>
<evidence type="ECO:0000313" key="6">
    <source>
        <dbReference type="Proteomes" id="UP000796880"/>
    </source>
</evidence>
<evidence type="ECO:0000256" key="2">
    <source>
        <dbReference type="ARBA" id="ARBA00022821"/>
    </source>
</evidence>
<keyword evidence="2" id="KW-0611">Plant defense</keyword>
<dbReference type="AlphaFoldDB" id="A0A8K0E2U0"/>
<dbReference type="GO" id="GO:0005634">
    <property type="term" value="C:nucleus"/>
    <property type="evidence" value="ECO:0007669"/>
    <property type="project" value="TreeGrafter"/>
</dbReference>
<reference evidence="5" key="1">
    <citation type="submission" date="2020-03" db="EMBL/GenBank/DDBJ databases">
        <title>A high-quality chromosome-level genome assembly of a woody plant with both climbing and erect habits, Rhamnella rubrinervis.</title>
        <authorList>
            <person name="Lu Z."/>
            <person name="Yang Y."/>
            <person name="Zhu X."/>
            <person name="Sun Y."/>
        </authorList>
    </citation>
    <scope>NUCLEOTIDE SEQUENCE</scope>
    <source>
        <strain evidence="5">BYM</strain>
        <tissue evidence="5">Leaf</tissue>
    </source>
</reference>
<dbReference type="Proteomes" id="UP000796880">
    <property type="component" value="Unassembled WGS sequence"/>
</dbReference>
<dbReference type="GO" id="GO:0038023">
    <property type="term" value="F:signaling receptor activity"/>
    <property type="evidence" value="ECO:0007669"/>
    <property type="project" value="InterPro"/>
</dbReference>
<dbReference type="PANTHER" id="PTHR31213">
    <property type="entry name" value="OS08G0374000 PROTEIN-RELATED"/>
    <property type="match status" value="1"/>
</dbReference>
<dbReference type="CDD" id="cd07816">
    <property type="entry name" value="Bet_v1-like"/>
    <property type="match status" value="1"/>
</dbReference>
<proteinExistence type="inferred from homology"/>
<dbReference type="GO" id="GO:0004864">
    <property type="term" value="F:protein phosphatase inhibitor activity"/>
    <property type="evidence" value="ECO:0007669"/>
    <property type="project" value="InterPro"/>
</dbReference>
<dbReference type="InterPro" id="IPR000916">
    <property type="entry name" value="Bet_v_I/MLP"/>
</dbReference>
<dbReference type="GO" id="GO:0005737">
    <property type="term" value="C:cytoplasm"/>
    <property type="evidence" value="ECO:0007669"/>
    <property type="project" value="TreeGrafter"/>
</dbReference>
<dbReference type="PANTHER" id="PTHR31213:SF55">
    <property type="entry name" value="STRESS-INDUCED PROTEIN SAM22"/>
    <property type="match status" value="1"/>
</dbReference>
<dbReference type="SUPFAM" id="SSF55961">
    <property type="entry name" value="Bet v1-like"/>
    <property type="match status" value="1"/>
</dbReference>
<evidence type="ECO:0000256" key="3">
    <source>
        <dbReference type="ARBA" id="ARBA00023265"/>
    </source>
</evidence>
<dbReference type="GO" id="GO:0009738">
    <property type="term" value="P:abscisic acid-activated signaling pathway"/>
    <property type="evidence" value="ECO:0007669"/>
    <property type="project" value="InterPro"/>
</dbReference>
<gene>
    <name evidence="5" type="ORF">FNV43_RR21152</name>
</gene>
<dbReference type="OrthoDB" id="1500546at2759"/>
<name>A0A8K0E2U0_9ROSA</name>
<dbReference type="GO" id="GO:0010427">
    <property type="term" value="F:abscisic acid binding"/>
    <property type="evidence" value="ECO:0007669"/>
    <property type="project" value="InterPro"/>
</dbReference>
<dbReference type="EMBL" id="VOIH02000009">
    <property type="protein sequence ID" value="KAF3438390.1"/>
    <property type="molecule type" value="Genomic_DNA"/>
</dbReference>